<dbReference type="EMBL" id="BRZM01000021">
    <property type="protein sequence ID" value="GLD55329.1"/>
    <property type="molecule type" value="Genomic_DNA"/>
</dbReference>
<sequence>MNLAVTVIKSSICAWQEEANEPIMGLVKSPLSPIGNGCRHLHHDEKERVQGSVGYSIQWATKTHPMSHLTPPCQPVKSRGALVPAFSPDGRLLAIVLNQRQPKATQVLYVSTQNFVSVSSGLGGCGSKKMEIPSKYIRSYWVGSVSWSPSGLFLACVLKRGSLLMVARLGGLLTLTSTGCSVDFGPAQFLPLHPLVTYRPPVSAGKGEASLSSSSLSVRDVLRQRYSVTWHPRLLYLIVSDGYMATVMRVLDRPSPAVFLKTLLKDTSKDLEKASRILDKSQIHVRAWLESVSCLNLDSSIEALNPTATCGPTTTDSVFSAATERSTLPLFLQDQGTLGGTKELLEKVQTFFEDDSDLDGPPAGSHLEDGGRLEFASMFDTLHALDTHTDSGLITGPDYAEAERKTPLLHRELGKIQSKLLTAWAFSMSLGNAVEHRARLLKHILYCVVRFAALLHLIPSSTVHTGKKNTTVPTCLLHLIKALLSFLPWDSAHSDGPCCLGLVVELSKRLACLMLTPHPEFYQTGHCQLSSQNLSSTLHILQLVSDSLDHTYSLQQRTVWSSAEKESISRPPQLWPSDVHYVPLLQSEEKAKNLSSLHQEQPVPQRPSSRLFGVWQWVYKITQQYLEELERFKGCDGWEEEQQQLSLIMSQIQTALQATGGRLEEGHALLSYPGEHLFLCGLYPKSADAWQSQICEENVKSCDRRVFQETRLCLALLYSLLSQYCLREAQELGDHMARLILHRAGHHKDNMSCITDSLPCPWLPMDLHSEAACAVVQTLGRFMASYFTNQPLHILPPHNVTVLPPLHLPDAPSVGRLVPLCQEEVASAVRRQHLSEVWTVEYAQDLLLLGGLLPEAVWLAYHLGDWKTAVSLSLAYTSYCTDHFNFARLRRRELHLPTVLEAENIFQAELECLLGNKSDSQEHRDMDGDKSFTDPLEGEDWDSLQVSIQEILKASVMAGVNVMSSPLSSLLETAKDLCSCLPMLVPNGLYLPSPPLYCPQPSPNTQDPIGTTGQFAEVASRHKVSGVLQRLLLLLKSARCCHPAAQWYITHLRRARHLLYKIKKKYSYPAAAEEERAFPEGLMKFVTRSGFFRRGPNKDGHLDPDTIQIISKMPCNVADTLVRAFPQEEESVRVPLREKYNSLLQRLRQCSVLVCSDGDTAENTSEAISPEQHSQLTTSDKKAKKGRDRQYTKTAVKIKNAIQEETHLDDTKGSEKSSLPVVGTWEFELEDEEYLNFLELFLSYVLEKDSADGGDSGSELPLLKSFSSQLRERELHSLTFDVLTSIHRRQRDGHHPGRKHWSNDPPVFRAGCCYKPVKQGTTPEPQTSSIWSEAPISRTSLSVSSLPGLRTGRQKGLFGLRQQSSVPLTQRMKGGQSASETSPVQSAFPTGQPPEASIFGSSTSVEAVIELQQGLDPKLEAQFPELGRLLEWMVRWADRRVLLGHHGKKKKERGGGAGGAADEGVVIRVKASAPAVLTSLSLLEWRYTALLGMDNYSAHIQVPETQWTVAPVLQPEVDRKLERESSVDTGYPGSANTPITGLDHNLQQGELSITDEPEEPEELTFHRTPLPNDQDQLTLDAQRRQSHSQQLSLDDLDVTPEKEEPQAPPIVQPEASVHAERTDSTGVLLPNTPVDPPSLQPQSSTAGAPTAVSTAPNQLSSTQTPPMRQRLGEDLFRLVQNINYMSLMEVLGASFSNLQLAQQSSALAQSNMNSSHPNVPSSYTTNFITQPNVLPVQTAISAAPQTQAGVPNSGSNNTHFSQAPACMFADQPAVQSSGKTSPTDGQHQITRNLPSNVNSAGVNYQEMQPLTVQAESPEIQFRQNRRLIPSSQGLLATTDNSHAVPNAPMVLPSNDSIQNEPASQVLGMKLLQLHRPPLPQQSAPHYPPVQVAQMLHTANPAPLESHQPKLKHSHHAASKRAEEDKRNGPSVPRRQLSFNHLYDPAPRNSQPQIQIPERSRGQEFLLLPPALTAHMPAPTQGLRLLHCEPAPHSNITFPKLPLPSFSRPSTAIAAAIGETPPIKLLHIESGPKMIVPVAAPSTQMTRLFSMEELTSSVIGRQNIEEAQLQLLRVDPPTEITRPATTSPSSNSSKRQRRREEKAGRARKTEVTFRPNESIIPMQEPTEPVNAEPAAAEEITPGHDFAIPLGSFDSLLTGQRLLNKAISTSAELHAFASTCKRPPECHDAFTNTDPTSPPTLVDKAVSASVATRSPKPQSSQNFQVCNEHPVQDTDDTPKKAEKILDLHGRQFISVLDLEDKALHHDLPLSLSPGAHDVPSVRPSSPTSAELHALATSVIRSAAAAADQQPSIVIPDNLLKPTTPEDSLPLSHIEPNTDQETVTSQDVADPTLDSTICRAIKTQSVGPHTASSSPPTVWFSSRLSELDAQLAALQNIADYLEMDFSNSRMLVNTIEKLTPVLTPDVKTTMAVKKTVRLSVPQEAWTPRSDTETEPNAHEEEEENQEPSFHYLSPSHGHRAGPSYLHTLPKTKDQLTEASGISHLWEDETLGQTGLSDTAEILDELVREGYLSPTDLDLSSSHIAHHNRLDQQQSSRMSQKSVLPEDEKRELRIWMRRKQRERLTVYQKHRESLRERERKPFSTSGKVKSTNRNQTTIWRTREEKEKFMLLEQYNQRTHEACSLASDSLTTRPVPRSSSQAEAPPLPSTTRSTSAPPAGSTYRAYAVSANDKRITSQSGQTQPHLHPWTAEVQGRPSEDHSRRLGLHRPVTSLPMDRLSQVTRRGMLTDTKSHTKLLRAGRNEEQHVGLQRKTQSTKSPSGGTGIQREQTKTEDRKEVNPWEPSSELNRLLDLGESESNMVWAGLLDEQDDGARAGVSGMDWLDNLSESASSSLSKIDWAAIERMVAAEDV</sequence>
<dbReference type="Proteomes" id="UP001279410">
    <property type="component" value="Unassembled WGS sequence"/>
</dbReference>
<dbReference type="PANTHER" id="PTHR14492">
    <property type="entry name" value="JBTS17"/>
    <property type="match status" value="1"/>
</dbReference>
<feature type="region of interest" description="Disordered" evidence="1">
    <location>
        <begin position="2688"/>
        <end position="2722"/>
    </location>
</feature>
<feature type="region of interest" description="Disordered" evidence="1">
    <location>
        <begin position="1580"/>
        <end position="1666"/>
    </location>
</feature>
<feature type="compositionally biased region" description="Polar residues" evidence="1">
    <location>
        <begin position="1640"/>
        <end position="1666"/>
    </location>
</feature>
<dbReference type="SUPFAM" id="SSF82171">
    <property type="entry name" value="DPP6 N-terminal domain-like"/>
    <property type="match status" value="1"/>
</dbReference>
<feature type="compositionally biased region" description="Basic and acidic residues" evidence="1">
    <location>
        <begin position="2446"/>
        <end position="2455"/>
    </location>
</feature>
<dbReference type="GO" id="GO:0060271">
    <property type="term" value="P:cilium assembly"/>
    <property type="evidence" value="ECO:0007669"/>
    <property type="project" value="TreeGrafter"/>
</dbReference>
<feature type="compositionally biased region" description="Basic residues" evidence="1">
    <location>
        <begin position="1908"/>
        <end position="1918"/>
    </location>
</feature>
<evidence type="ECO:0000313" key="2">
    <source>
        <dbReference type="EMBL" id="GLD55329.1"/>
    </source>
</evidence>
<feature type="compositionally biased region" description="Polar residues" evidence="1">
    <location>
        <begin position="1161"/>
        <end position="1178"/>
    </location>
</feature>
<feature type="compositionally biased region" description="Basic and acidic residues" evidence="1">
    <location>
        <begin position="2784"/>
        <end position="2795"/>
    </location>
</feature>
<feature type="compositionally biased region" description="Basic and acidic residues" evidence="1">
    <location>
        <begin position="2097"/>
        <end position="2110"/>
    </location>
</feature>
<dbReference type="PANTHER" id="PTHR14492:SF4">
    <property type="entry name" value="CILIOGENESIS AND PLANAR POLARITY EFFECTOR 1"/>
    <property type="match status" value="1"/>
</dbReference>
<organism evidence="2 3">
    <name type="scientific">Lates japonicus</name>
    <name type="common">Japanese lates</name>
    <dbReference type="NCBI Taxonomy" id="270547"/>
    <lineage>
        <taxon>Eukaryota</taxon>
        <taxon>Metazoa</taxon>
        <taxon>Chordata</taxon>
        <taxon>Craniata</taxon>
        <taxon>Vertebrata</taxon>
        <taxon>Euteleostomi</taxon>
        <taxon>Actinopterygii</taxon>
        <taxon>Neopterygii</taxon>
        <taxon>Teleostei</taxon>
        <taxon>Neoteleostei</taxon>
        <taxon>Acanthomorphata</taxon>
        <taxon>Carangaria</taxon>
        <taxon>Carangaria incertae sedis</taxon>
        <taxon>Centropomidae</taxon>
        <taxon>Lates</taxon>
    </lineage>
</organism>
<feature type="region of interest" description="Disordered" evidence="1">
    <location>
        <begin position="2642"/>
        <end position="2676"/>
    </location>
</feature>
<dbReference type="GO" id="GO:0035869">
    <property type="term" value="C:ciliary transition zone"/>
    <property type="evidence" value="ECO:0007669"/>
    <property type="project" value="TreeGrafter"/>
</dbReference>
<feature type="region of interest" description="Disordered" evidence="1">
    <location>
        <begin position="1368"/>
        <end position="1392"/>
    </location>
</feature>
<feature type="compositionally biased region" description="Polar residues" evidence="1">
    <location>
        <begin position="2082"/>
        <end position="2092"/>
    </location>
</feature>
<accession>A0AAD3MK87</accession>
<feature type="compositionally biased region" description="Polar residues" evidence="1">
    <location>
        <begin position="2642"/>
        <end position="2657"/>
    </location>
</feature>
<dbReference type="Pfam" id="PF15392">
    <property type="entry name" value="Joubert"/>
    <property type="match status" value="1"/>
</dbReference>
<gene>
    <name evidence="2" type="ORF">AKAME5_000784300</name>
</gene>
<proteinExistence type="predicted"/>
<feature type="region of interest" description="Disordered" evidence="1">
    <location>
        <begin position="1772"/>
        <end position="1794"/>
    </location>
</feature>
<dbReference type="InterPro" id="IPR028236">
    <property type="entry name" value="CPLANE1"/>
</dbReference>
<reference evidence="2" key="1">
    <citation type="submission" date="2022-08" db="EMBL/GenBank/DDBJ databases">
        <title>Genome sequencing of akame (Lates japonicus).</title>
        <authorList>
            <person name="Hashiguchi Y."/>
            <person name="Takahashi H."/>
        </authorList>
    </citation>
    <scope>NUCLEOTIDE SEQUENCE</scope>
    <source>
        <strain evidence="2">Kochi</strain>
    </source>
</reference>
<feature type="region of interest" description="Disordered" evidence="1">
    <location>
        <begin position="1519"/>
        <end position="1545"/>
    </location>
</feature>
<feature type="region of interest" description="Disordered" evidence="1">
    <location>
        <begin position="2756"/>
        <end position="2801"/>
    </location>
</feature>
<evidence type="ECO:0008006" key="4">
    <source>
        <dbReference type="Google" id="ProtNLM"/>
    </source>
</evidence>
<feature type="region of interest" description="Disordered" evidence="1">
    <location>
        <begin position="2438"/>
        <end position="2483"/>
    </location>
</feature>
<evidence type="ECO:0000313" key="3">
    <source>
        <dbReference type="Proteomes" id="UP001279410"/>
    </source>
</evidence>
<feature type="compositionally biased region" description="Polar residues" evidence="1">
    <location>
        <begin position="1773"/>
        <end position="1794"/>
    </location>
</feature>
<evidence type="ECO:0000256" key="1">
    <source>
        <dbReference type="SAM" id="MobiDB-lite"/>
    </source>
</evidence>
<feature type="compositionally biased region" description="Polar residues" evidence="1">
    <location>
        <begin position="1534"/>
        <end position="1545"/>
    </location>
</feature>
<feature type="compositionally biased region" description="Polar residues" evidence="1">
    <location>
        <begin position="1376"/>
        <end position="1389"/>
    </location>
</feature>
<feature type="region of interest" description="Disordered" evidence="1">
    <location>
        <begin position="2072"/>
        <end position="2110"/>
    </location>
</feature>
<name>A0AAD3MK87_LATJO</name>
<keyword evidence="3" id="KW-1185">Reference proteome</keyword>
<protein>
    <recommendedName>
        <fullName evidence="4">Ciliogenesis and planar polarity effector 1</fullName>
    </recommendedName>
</protein>
<feature type="region of interest" description="Disordered" evidence="1">
    <location>
        <begin position="1901"/>
        <end position="1952"/>
    </location>
</feature>
<comment type="caution">
    <text evidence="2">The sequence shown here is derived from an EMBL/GenBank/DDBJ whole genome shotgun (WGS) entry which is preliminary data.</text>
</comment>
<feature type="compositionally biased region" description="Polar residues" evidence="1">
    <location>
        <begin position="2767"/>
        <end position="2776"/>
    </location>
</feature>
<feature type="region of interest" description="Disordered" evidence="1">
    <location>
        <begin position="1161"/>
        <end position="1190"/>
    </location>
</feature>